<keyword evidence="3" id="KW-1185">Reference proteome</keyword>
<comment type="caution">
    <text evidence="2">The sequence shown here is derived from an EMBL/GenBank/DDBJ whole genome shotgun (WGS) entry which is preliminary data.</text>
</comment>
<gene>
    <name evidence="2" type="ORF">PG997_008668</name>
</gene>
<dbReference type="InterPro" id="IPR023213">
    <property type="entry name" value="CAT-like_dom_sf"/>
</dbReference>
<dbReference type="GeneID" id="92046043"/>
<dbReference type="RefSeq" id="XP_066668325.1">
    <property type="nucleotide sequence ID" value="XM_066812983.1"/>
</dbReference>
<feature type="compositionally biased region" description="Pro residues" evidence="1">
    <location>
        <begin position="414"/>
        <end position="427"/>
    </location>
</feature>
<evidence type="ECO:0000313" key="3">
    <source>
        <dbReference type="Proteomes" id="UP001433268"/>
    </source>
</evidence>
<dbReference type="Gene3D" id="3.30.559.10">
    <property type="entry name" value="Chloramphenicol acetyltransferase-like domain"/>
    <property type="match status" value="1"/>
</dbReference>
<organism evidence="2 3">
    <name type="scientific">Apiospora hydei</name>
    <dbReference type="NCBI Taxonomy" id="1337664"/>
    <lineage>
        <taxon>Eukaryota</taxon>
        <taxon>Fungi</taxon>
        <taxon>Dikarya</taxon>
        <taxon>Ascomycota</taxon>
        <taxon>Pezizomycotina</taxon>
        <taxon>Sordariomycetes</taxon>
        <taxon>Xylariomycetidae</taxon>
        <taxon>Amphisphaeriales</taxon>
        <taxon>Apiosporaceae</taxon>
        <taxon>Apiospora</taxon>
    </lineage>
</organism>
<evidence type="ECO:0000256" key="1">
    <source>
        <dbReference type="SAM" id="MobiDB-lite"/>
    </source>
</evidence>
<feature type="compositionally biased region" description="Basic and acidic residues" evidence="1">
    <location>
        <begin position="377"/>
        <end position="386"/>
    </location>
</feature>
<proteinExistence type="predicted"/>
<protein>
    <recommendedName>
        <fullName evidence="4">Condensation domain-containing protein</fullName>
    </recommendedName>
</protein>
<dbReference type="InterPro" id="IPR052058">
    <property type="entry name" value="Alcohol_O-acetyltransferase"/>
</dbReference>
<name>A0ABR1WBG6_9PEZI</name>
<accession>A0ABR1WBG6</accession>
<feature type="region of interest" description="Disordered" evidence="1">
    <location>
        <begin position="1"/>
        <end position="23"/>
    </location>
</feature>
<reference evidence="2 3" key="1">
    <citation type="submission" date="2023-01" db="EMBL/GenBank/DDBJ databases">
        <title>Analysis of 21 Apiospora genomes using comparative genomics revels a genus with tremendous synthesis potential of carbohydrate active enzymes and secondary metabolites.</title>
        <authorList>
            <person name="Sorensen T."/>
        </authorList>
    </citation>
    <scope>NUCLEOTIDE SEQUENCE [LARGE SCALE GENOMIC DNA]</scope>
    <source>
        <strain evidence="2 3">CBS 114990</strain>
    </source>
</reference>
<dbReference type="Proteomes" id="UP001433268">
    <property type="component" value="Unassembled WGS sequence"/>
</dbReference>
<evidence type="ECO:0000313" key="2">
    <source>
        <dbReference type="EMBL" id="KAK8080850.1"/>
    </source>
</evidence>
<evidence type="ECO:0008006" key="4">
    <source>
        <dbReference type="Google" id="ProtNLM"/>
    </source>
</evidence>
<dbReference type="PANTHER" id="PTHR28037:SF1">
    <property type="entry name" value="ALCOHOL O-ACETYLTRANSFERASE 1-RELATED"/>
    <property type="match status" value="1"/>
</dbReference>
<feature type="region of interest" description="Disordered" evidence="1">
    <location>
        <begin position="368"/>
        <end position="427"/>
    </location>
</feature>
<feature type="region of interest" description="Disordered" evidence="1">
    <location>
        <begin position="124"/>
        <end position="143"/>
    </location>
</feature>
<dbReference type="PANTHER" id="PTHR28037">
    <property type="entry name" value="ALCOHOL O-ACETYLTRANSFERASE 1-RELATED"/>
    <property type="match status" value="1"/>
</dbReference>
<dbReference type="EMBL" id="JAQQWN010000006">
    <property type="protein sequence ID" value="KAK8080850.1"/>
    <property type="molecule type" value="Genomic_DNA"/>
</dbReference>
<sequence length="427" mass="46805">MAHADSLPSNPILHGRSTIEDEGLYAQPNSYERNGATGARRRREAEKALKRVCSHARPVAGSRNAAAKCIHRGWHRLLRTQGTGPLLLPATLGQRRPLKQLVPTCSGQQVAPFSNSVVTELRQPRVEAEPEELPSGHGDEASSSNILRRLGRNESYQIALQNLDQMRGNIVTYRYKLPNWLAGRDARQELFDTMEKAIASVVLKHPLMHVGLVGKDTTSPSWARLEEINLQNHIEWRLVTGGLQDFNEEFRAACSEQLDTKFDNYLTAPGWLVKIIHLDGSGFIEVLLNLNHTNMDGGSAKIFHKDLLQNLHDGQGSDPGLLLNKHILTLTDNSTATLSPPAENFVAFPVEAHHLDSFIQGSTLGADPSRAVQDAIPGHHDSERRACQAGGIMPPPSNDADRPPPRPGHGVPRAPSPSRPGPRPSSP</sequence>